<protein>
    <submittedName>
        <fullName evidence="2">Uncharacterized protein</fullName>
    </submittedName>
</protein>
<proteinExistence type="predicted"/>
<accession>A0A7S3L331</accession>
<feature type="transmembrane region" description="Helical" evidence="1">
    <location>
        <begin position="15"/>
        <end position="35"/>
    </location>
</feature>
<gene>
    <name evidence="2" type="ORF">ACOF00016_LOCUS7371</name>
</gene>
<dbReference type="AlphaFoldDB" id="A0A7S3L331"/>
<keyword evidence="1" id="KW-0472">Membrane</keyword>
<keyword evidence="1" id="KW-1133">Transmembrane helix</keyword>
<reference evidence="2" key="1">
    <citation type="submission" date="2021-01" db="EMBL/GenBank/DDBJ databases">
        <authorList>
            <person name="Corre E."/>
            <person name="Pelletier E."/>
            <person name="Niang G."/>
            <person name="Scheremetjew M."/>
            <person name="Finn R."/>
            <person name="Kale V."/>
            <person name="Holt S."/>
            <person name="Cochrane G."/>
            <person name="Meng A."/>
            <person name="Brown T."/>
            <person name="Cohen L."/>
        </authorList>
    </citation>
    <scope>NUCLEOTIDE SEQUENCE</scope>
    <source>
        <strain evidence="2">CCMP127</strain>
    </source>
</reference>
<dbReference type="EMBL" id="HBIM01008693">
    <property type="protein sequence ID" value="CAE0409770.1"/>
    <property type="molecule type" value="Transcribed_RNA"/>
</dbReference>
<sequence length="142" mass="15225">MGLSDLYAKSPFETGTLSVIVLGLVGPMVAALLGMTKTLNLEIFHDQRDSYKAQDKIHEFAATFYSMTDLALAGFLTSQLRSATTTTNHLHASWVAVATHQVSYLLAATSSFGFQKTMLPSFGIASLATYMAITTSPKPGKA</sequence>
<name>A0A7S3L331_9STRA</name>
<evidence type="ECO:0000313" key="2">
    <source>
        <dbReference type="EMBL" id="CAE0409770.1"/>
    </source>
</evidence>
<organism evidence="2">
    <name type="scientific">Amphora coffeiformis</name>
    <dbReference type="NCBI Taxonomy" id="265554"/>
    <lineage>
        <taxon>Eukaryota</taxon>
        <taxon>Sar</taxon>
        <taxon>Stramenopiles</taxon>
        <taxon>Ochrophyta</taxon>
        <taxon>Bacillariophyta</taxon>
        <taxon>Bacillariophyceae</taxon>
        <taxon>Bacillariophycidae</taxon>
        <taxon>Thalassiophysales</taxon>
        <taxon>Catenulaceae</taxon>
        <taxon>Amphora</taxon>
    </lineage>
</organism>
<keyword evidence="1" id="KW-0812">Transmembrane</keyword>
<evidence type="ECO:0000256" key="1">
    <source>
        <dbReference type="SAM" id="Phobius"/>
    </source>
</evidence>